<name>A0A835KWS3_9POAL</name>
<accession>A0A835KWS3</accession>
<dbReference type="EMBL" id="JACEFO010000112">
    <property type="protein sequence ID" value="KAF8780939.1"/>
    <property type="molecule type" value="Genomic_DNA"/>
</dbReference>
<protein>
    <submittedName>
        <fullName evidence="2">Uncharacterized protein</fullName>
    </submittedName>
</protein>
<dbReference type="Proteomes" id="UP000636709">
    <property type="component" value="Unassembled WGS sequence"/>
</dbReference>
<dbReference type="AlphaFoldDB" id="A0A835KWS3"/>
<proteinExistence type="predicted"/>
<reference evidence="2" key="1">
    <citation type="submission" date="2020-07" db="EMBL/GenBank/DDBJ databases">
        <title>Genome sequence and genetic diversity analysis of an under-domesticated orphan crop, white fonio (Digitaria exilis).</title>
        <authorList>
            <person name="Bennetzen J.L."/>
            <person name="Chen S."/>
            <person name="Ma X."/>
            <person name="Wang X."/>
            <person name="Yssel A.E.J."/>
            <person name="Chaluvadi S.R."/>
            <person name="Johnson M."/>
            <person name="Gangashetty P."/>
            <person name="Hamidou F."/>
            <person name="Sanogo M.D."/>
            <person name="Zwaenepoel A."/>
            <person name="Wallace J."/>
            <person name="Van De Peer Y."/>
            <person name="Van Deynze A."/>
        </authorList>
    </citation>
    <scope>NUCLEOTIDE SEQUENCE</scope>
    <source>
        <tissue evidence="2">Leaves</tissue>
    </source>
</reference>
<evidence type="ECO:0000256" key="1">
    <source>
        <dbReference type="SAM" id="MobiDB-lite"/>
    </source>
</evidence>
<gene>
    <name evidence="2" type="ORF">HU200_000904</name>
</gene>
<feature type="compositionally biased region" description="Basic and acidic residues" evidence="1">
    <location>
        <begin position="215"/>
        <end position="225"/>
    </location>
</feature>
<feature type="compositionally biased region" description="Pro residues" evidence="1">
    <location>
        <begin position="1"/>
        <end position="14"/>
    </location>
</feature>
<feature type="region of interest" description="Disordered" evidence="1">
    <location>
        <begin position="1"/>
        <end position="20"/>
    </location>
</feature>
<feature type="compositionally biased region" description="Low complexity" evidence="1">
    <location>
        <begin position="254"/>
        <end position="264"/>
    </location>
</feature>
<sequence length="365" mass="39419">MYPPRIPSWPPVAPPGGASLPPQSLREAFERVVTKRAASTRNRCRWWPAAVAVRHLASGIKASSKAACHLKADGSGKEIKTKVRVAEHIWRWIAATRHCLRCHHDQSWIGLLQQLGRCVGSLTDESTTADQPMIRSISVVELLDVIDGLELAHVVDEPPERAEEQAGDGAPHGGRGGLVGLAHVRFPQLDEFLDAHRRPRGQAACGGLGVVRRAAERTRTRDGRSGYDAARITGGVPAPRDSTPATPSSPWVLSRSQEVSSSSPGSRIPCATHFPCCVPTAAVCAHMGCAYKAVLAPSQSLKVLAVYPDADENLEAIITHIEQKSRKIETSLSSKPLLHSVLSPFLLYHRRWVDGARGVAPQNPG</sequence>
<keyword evidence="3" id="KW-1185">Reference proteome</keyword>
<evidence type="ECO:0000313" key="2">
    <source>
        <dbReference type="EMBL" id="KAF8780939.1"/>
    </source>
</evidence>
<evidence type="ECO:0000313" key="3">
    <source>
        <dbReference type="Proteomes" id="UP000636709"/>
    </source>
</evidence>
<organism evidence="2 3">
    <name type="scientific">Digitaria exilis</name>
    <dbReference type="NCBI Taxonomy" id="1010633"/>
    <lineage>
        <taxon>Eukaryota</taxon>
        <taxon>Viridiplantae</taxon>
        <taxon>Streptophyta</taxon>
        <taxon>Embryophyta</taxon>
        <taxon>Tracheophyta</taxon>
        <taxon>Spermatophyta</taxon>
        <taxon>Magnoliopsida</taxon>
        <taxon>Liliopsida</taxon>
        <taxon>Poales</taxon>
        <taxon>Poaceae</taxon>
        <taxon>PACMAD clade</taxon>
        <taxon>Panicoideae</taxon>
        <taxon>Panicodae</taxon>
        <taxon>Paniceae</taxon>
        <taxon>Anthephorinae</taxon>
        <taxon>Digitaria</taxon>
    </lineage>
</organism>
<comment type="caution">
    <text evidence="2">The sequence shown here is derived from an EMBL/GenBank/DDBJ whole genome shotgun (WGS) entry which is preliminary data.</text>
</comment>
<feature type="region of interest" description="Disordered" evidence="1">
    <location>
        <begin position="215"/>
        <end position="264"/>
    </location>
</feature>